<organism evidence="2 3">
    <name type="scientific">Candidatus Rhodoblastus alkanivorans</name>
    <dbReference type="NCBI Taxonomy" id="2954117"/>
    <lineage>
        <taxon>Bacteria</taxon>
        <taxon>Pseudomonadati</taxon>
        <taxon>Pseudomonadota</taxon>
        <taxon>Alphaproteobacteria</taxon>
        <taxon>Hyphomicrobiales</taxon>
        <taxon>Rhodoblastaceae</taxon>
        <taxon>Rhodoblastus</taxon>
    </lineage>
</organism>
<name>A0ABS9Z3A8_9HYPH</name>
<evidence type="ECO:0000313" key="2">
    <source>
        <dbReference type="EMBL" id="MCI4682151.1"/>
    </source>
</evidence>
<dbReference type="RefSeq" id="WP_243066181.1">
    <property type="nucleotide sequence ID" value="NZ_JAIVFK010000014.1"/>
</dbReference>
<keyword evidence="3" id="KW-1185">Reference proteome</keyword>
<accession>A0ABS9Z3A8</accession>
<gene>
    <name evidence="2" type="ORF">K2U94_05130</name>
</gene>
<feature type="signal peptide" evidence="1">
    <location>
        <begin position="1"/>
        <end position="20"/>
    </location>
</feature>
<dbReference type="EMBL" id="JAIVFP010000001">
    <property type="protein sequence ID" value="MCI4682151.1"/>
    <property type="molecule type" value="Genomic_DNA"/>
</dbReference>
<feature type="chain" id="PRO_5045523364" evidence="1">
    <location>
        <begin position="21"/>
        <end position="117"/>
    </location>
</feature>
<evidence type="ECO:0000313" key="3">
    <source>
        <dbReference type="Proteomes" id="UP001139104"/>
    </source>
</evidence>
<sequence length="117" mass="12405">MRAKFLAAGLLLLSSFSAAAQSSHDGRWSVDAETTVGNCQRTAQSVVTVKDNRVVGVGAQGVQAWGYIDDTNTVVVRLTQGDHVLRADGAVKGDRASGPWSSNTDFCGGRWTAHKID</sequence>
<reference evidence="2" key="1">
    <citation type="journal article" date="2022" name="ISME J.">
        <title>Identification of active gaseous-alkane degraders at natural gas seeps.</title>
        <authorList>
            <person name="Farhan Ul Haque M."/>
            <person name="Hernandez M."/>
            <person name="Crombie A.T."/>
            <person name="Murrell J.C."/>
        </authorList>
    </citation>
    <scope>NUCLEOTIDE SEQUENCE</scope>
    <source>
        <strain evidence="2">PC2</strain>
    </source>
</reference>
<comment type="caution">
    <text evidence="2">The sequence shown here is derived from an EMBL/GenBank/DDBJ whole genome shotgun (WGS) entry which is preliminary data.</text>
</comment>
<protein>
    <submittedName>
        <fullName evidence="2">Uncharacterized protein</fullName>
    </submittedName>
</protein>
<dbReference type="Proteomes" id="UP001139104">
    <property type="component" value="Unassembled WGS sequence"/>
</dbReference>
<proteinExistence type="predicted"/>
<keyword evidence="1" id="KW-0732">Signal</keyword>
<evidence type="ECO:0000256" key="1">
    <source>
        <dbReference type="SAM" id="SignalP"/>
    </source>
</evidence>